<feature type="domain" description="A-kinase anchor protein 7-like phosphoesterase" evidence="1">
    <location>
        <begin position="56"/>
        <end position="238"/>
    </location>
</feature>
<dbReference type="GO" id="GO:0034237">
    <property type="term" value="F:protein kinase A regulatory subunit binding"/>
    <property type="evidence" value="ECO:0007669"/>
    <property type="project" value="TreeGrafter"/>
</dbReference>
<dbReference type="SUPFAM" id="SSF55144">
    <property type="entry name" value="LigT-like"/>
    <property type="match status" value="1"/>
</dbReference>
<dbReference type="Proteomes" id="UP000235965">
    <property type="component" value="Unassembled WGS sequence"/>
</dbReference>
<dbReference type="PANTHER" id="PTHR15934:SF2">
    <property type="entry name" value="A-KINASE ANCHOR PROTEIN 7-LIKE PHOSPHOESTERASE DOMAIN-CONTAINING PROTEIN"/>
    <property type="match status" value="1"/>
</dbReference>
<dbReference type="Gene3D" id="3.90.1140.10">
    <property type="entry name" value="Cyclic phosphodiesterase"/>
    <property type="match status" value="1"/>
</dbReference>
<dbReference type="EMBL" id="NEVH01021939">
    <property type="protein sequence ID" value="PNF19165.1"/>
    <property type="molecule type" value="Genomic_DNA"/>
</dbReference>
<dbReference type="InterPro" id="IPR019510">
    <property type="entry name" value="AKAP7-like_phosphoesterase"/>
</dbReference>
<dbReference type="InterPro" id="IPR009097">
    <property type="entry name" value="Cyclic_Pdiesterase"/>
</dbReference>
<dbReference type="Pfam" id="PF10469">
    <property type="entry name" value="AKAP7_NLS"/>
    <property type="match status" value="1"/>
</dbReference>
<dbReference type="GO" id="GO:0005829">
    <property type="term" value="C:cytosol"/>
    <property type="evidence" value="ECO:0007669"/>
    <property type="project" value="TreeGrafter"/>
</dbReference>
<dbReference type="AlphaFoldDB" id="A0A2J7PS53"/>
<keyword evidence="3" id="KW-1185">Reference proteome</keyword>
<comment type="caution">
    <text evidence="2">The sequence shown here is derived from an EMBL/GenBank/DDBJ whole genome shotgun (WGS) entry which is preliminary data.</text>
</comment>
<proteinExistence type="predicted"/>
<dbReference type="PANTHER" id="PTHR15934">
    <property type="entry name" value="RNA 2',3'-CYCLIC PHOSPHODIESTERASE"/>
    <property type="match status" value="1"/>
</dbReference>
<organism evidence="2 3">
    <name type="scientific">Cryptotermes secundus</name>
    <dbReference type="NCBI Taxonomy" id="105785"/>
    <lineage>
        <taxon>Eukaryota</taxon>
        <taxon>Metazoa</taxon>
        <taxon>Ecdysozoa</taxon>
        <taxon>Arthropoda</taxon>
        <taxon>Hexapoda</taxon>
        <taxon>Insecta</taxon>
        <taxon>Pterygota</taxon>
        <taxon>Neoptera</taxon>
        <taxon>Polyneoptera</taxon>
        <taxon>Dictyoptera</taxon>
        <taxon>Blattodea</taxon>
        <taxon>Blattoidea</taxon>
        <taxon>Termitoidae</taxon>
        <taxon>Kalotermitidae</taxon>
        <taxon>Cryptotermitinae</taxon>
        <taxon>Cryptotermes</taxon>
    </lineage>
</organism>
<gene>
    <name evidence="2" type="ORF">B7P43_G09786</name>
</gene>
<evidence type="ECO:0000313" key="3">
    <source>
        <dbReference type="Proteomes" id="UP000235965"/>
    </source>
</evidence>
<dbReference type="OrthoDB" id="277832at2759"/>
<evidence type="ECO:0000313" key="2">
    <source>
        <dbReference type="EMBL" id="PNF19165.1"/>
    </source>
</evidence>
<reference evidence="2 3" key="1">
    <citation type="submission" date="2017-12" db="EMBL/GenBank/DDBJ databases">
        <title>Hemimetabolous genomes reveal molecular basis of termite eusociality.</title>
        <authorList>
            <person name="Harrison M.C."/>
            <person name="Jongepier E."/>
            <person name="Robertson H.M."/>
            <person name="Arning N."/>
            <person name="Bitard-Feildel T."/>
            <person name="Chao H."/>
            <person name="Childers C.P."/>
            <person name="Dinh H."/>
            <person name="Doddapaneni H."/>
            <person name="Dugan S."/>
            <person name="Gowin J."/>
            <person name="Greiner C."/>
            <person name="Han Y."/>
            <person name="Hu H."/>
            <person name="Hughes D.S.T."/>
            <person name="Huylmans A.-K."/>
            <person name="Kemena C."/>
            <person name="Kremer L.P.M."/>
            <person name="Lee S.L."/>
            <person name="Lopez-Ezquerra A."/>
            <person name="Mallet L."/>
            <person name="Monroy-Kuhn J.M."/>
            <person name="Moser A."/>
            <person name="Murali S.C."/>
            <person name="Muzny D.M."/>
            <person name="Otani S."/>
            <person name="Piulachs M.-D."/>
            <person name="Poelchau M."/>
            <person name="Qu J."/>
            <person name="Schaub F."/>
            <person name="Wada-Katsumata A."/>
            <person name="Worley K.C."/>
            <person name="Xie Q."/>
            <person name="Ylla G."/>
            <person name="Poulsen M."/>
            <person name="Gibbs R.A."/>
            <person name="Schal C."/>
            <person name="Richards S."/>
            <person name="Belles X."/>
            <person name="Korb J."/>
            <person name="Bornberg-Bauer E."/>
        </authorList>
    </citation>
    <scope>NUCLEOTIDE SEQUENCE [LARGE SCALE GENOMIC DNA]</scope>
    <source>
        <tissue evidence="2">Whole body</tissue>
    </source>
</reference>
<evidence type="ECO:0000259" key="1">
    <source>
        <dbReference type="Pfam" id="PF10469"/>
    </source>
</evidence>
<dbReference type="GO" id="GO:0010738">
    <property type="term" value="P:regulation of protein kinase A signaling"/>
    <property type="evidence" value="ECO:0007669"/>
    <property type="project" value="TreeGrafter"/>
</dbReference>
<accession>A0A2J7PS53</accession>
<dbReference type="InterPro" id="IPR052641">
    <property type="entry name" value="AKAP7_isoform_gamma"/>
</dbReference>
<sequence length="337" mass="37545">MSLQENVTEEDLMLNILIDEGIELDAPAKSHCSQKRKAADLECEDNLKEKRSLERIHHVVKRIQEAILRKEPALCTAVVPVPTLHITLAVAHLPDIEYIGRAAEVVDKCGSIHREFFNKSASLHFSGLKTFSNEVLFAGIQESEVLEEVQMMANDLEISFQELTGLPTKKGFKPHLTILKLSKDFKLRRKGMSKISSTLYSDMSDTVFGCQIVRGIQLLSMNKPKDGNGYYYCSHQLAFDVPHSEADDHSECCRKPLSVKPNLEKVSQLQCIMKHEKDVIKRKFHSLSLASLSSVFGKANEPSCKTDDSDSLLKTLLVVSFATVAIIAAVQGMSSSK</sequence>
<name>A0A2J7PS53_9NEOP</name>
<protein>
    <recommendedName>
        <fullName evidence="1">A-kinase anchor protein 7-like phosphoesterase domain-containing protein</fullName>
    </recommendedName>
</protein>